<dbReference type="PROSITE" id="PS50181">
    <property type="entry name" value="FBOX"/>
    <property type="match status" value="1"/>
</dbReference>
<dbReference type="SUPFAM" id="SSF81383">
    <property type="entry name" value="F-box domain"/>
    <property type="match status" value="1"/>
</dbReference>
<dbReference type="Proteomes" id="UP000187203">
    <property type="component" value="Unassembled WGS sequence"/>
</dbReference>
<dbReference type="PANTHER" id="PTHR34145:SF28">
    <property type="entry name" value="F-BOX DOMAIN-CONTAINING PROTEIN"/>
    <property type="match status" value="1"/>
</dbReference>
<feature type="domain" description="F-box" evidence="1">
    <location>
        <begin position="19"/>
        <end position="55"/>
    </location>
</feature>
<dbReference type="InterPro" id="IPR036047">
    <property type="entry name" value="F-box-like_dom_sf"/>
</dbReference>
<proteinExistence type="predicted"/>
<comment type="caution">
    <text evidence="2">The sequence shown here is derived from an EMBL/GenBank/DDBJ whole genome shotgun (WGS) entry which is preliminary data.</text>
</comment>
<dbReference type="InterPro" id="IPR001810">
    <property type="entry name" value="F-box_dom"/>
</dbReference>
<organism evidence="2 3">
    <name type="scientific">Corchorus olitorius</name>
    <dbReference type="NCBI Taxonomy" id="93759"/>
    <lineage>
        <taxon>Eukaryota</taxon>
        <taxon>Viridiplantae</taxon>
        <taxon>Streptophyta</taxon>
        <taxon>Embryophyta</taxon>
        <taxon>Tracheophyta</taxon>
        <taxon>Spermatophyta</taxon>
        <taxon>Magnoliopsida</taxon>
        <taxon>eudicotyledons</taxon>
        <taxon>Gunneridae</taxon>
        <taxon>Pentapetalae</taxon>
        <taxon>rosids</taxon>
        <taxon>malvids</taxon>
        <taxon>Malvales</taxon>
        <taxon>Malvaceae</taxon>
        <taxon>Grewioideae</taxon>
        <taxon>Apeibeae</taxon>
        <taxon>Corchorus</taxon>
    </lineage>
</organism>
<evidence type="ECO:0000313" key="2">
    <source>
        <dbReference type="EMBL" id="OMO65017.1"/>
    </source>
</evidence>
<dbReference type="PANTHER" id="PTHR34145">
    <property type="entry name" value="OS02G0105600 PROTEIN"/>
    <property type="match status" value="1"/>
</dbReference>
<dbReference type="OrthoDB" id="904489at2759"/>
<dbReference type="InterPro" id="IPR032675">
    <property type="entry name" value="LRR_dom_sf"/>
</dbReference>
<dbReference type="Pfam" id="PF00646">
    <property type="entry name" value="F-box"/>
    <property type="match status" value="1"/>
</dbReference>
<dbReference type="CDD" id="cd22160">
    <property type="entry name" value="F-box_AtFBL13-like"/>
    <property type="match status" value="1"/>
</dbReference>
<name>A0A1R3H3V4_9ROSI</name>
<dbReference type="Gene3D" id="1.20.1280.50">
    <property type="match status" value="1"/>
</dbReference>
<dbReference type="SUPFAM" id="SSF52047">
    <property type="entry name" value="RNI-like"/>
    <property type="match status" value="1"/>
</dbReference>
<reference evidence="3" key="1">
    <citation type="submission" date="2013-09" db="EMBL/GenBank/DDBJ databases">
        <title>Corchorus olitorius genome sequencing.</title>
        <authorList>
            <person name="Alam M."/>
            <person name="Haque M.S."/>
            <person name="Islam M.S."/>
            <person name="Emdad E.M."/>
            <person name="Islam M.M."/>
            <person name="Ahmed B."/>
            <person name="Halim A."/>
            <person name="Hossen Q.M.M."/>
            <person name="Hossain M.Z."/>
            <person name="Ahmed R."/>
            <person name="Khan M.M."/>
            <person name="Islam R."/>
            <person name="Rashid M.M."/>
            <person name="Khan S.A."/>
            <person name="Rahman M.S."/>
            <person name="Alam M."/>
            <person name="Yahiya A.S."/>
            <person name="Khan M.S."/>
            <person name="Azam M.S."/>
            <person name="Haque T."/>
            <person name="Lashkar M.Z.H."/>
            <person name="Akhand A.I."/>
            <person name="Morshed G."/>
            <person name="Roy S."/>
            <person name="Uddin K.S."/>
            <person name="Rabeya T."/>
            <person name="Hossain A.S."/>
            <person name="Chowdhury A."/>
            <person name="Snigdha A.R."/>
            <person name="Mortoza M.S."/>
            <person name="Matin S.A."/>
            <person name="Hoque S.M.E."/>
            <person name="Islam M.K."/>
            <person name="Roy D.K."/>
            <person name="Haider R."/>
            <person name="Moosa M.M."/>
            <person name="Elias S.M."/>
            <person name="Hasan A.M."/>
            <person name="Jahan S."/>
            <person name="Shafiuddin M."/>
            <person name="Mahmood N."/>
            <person name="Shommy N.S."/>
        </authorList>
    </citation>
    <scope>NUCLEOTIDE SEQUENCE [LARGE SCALE GENOMIC DNA]</scope>
    <source>
        <strain evidence="3">cv. O-4</strain>
    </source>
</reference>
<gene>
    <name evidence="2" type="ORF">COLO4_31621</name>
</gene>
<dbReference type="InterPro" id="IPR053781">
    <property type="entry name" value="F-box_AtFBL13-like"/>
</dbReference>
<evidence type="ECO:0000313" key="3">
    <source>
        <dbReference type="Proteomes" id="UP000187203"/>
    </source>
</evidence>
<dbReference type="InterPro" id="IPR055357">
    <property type="entry name" value="LRR_At1g61320_AtMIF1"/>
</dbReference>
<dbReference type="Gene3D" id="3.80.10.10">
    <property type="entry name" value="Ribonuclease Inhibitor"/>
    <property type="match status" value="1"/>
</dbReference>
<dbReference type="AlphaFoldDB" id="A0A1R3H3V4"/>
<evidence type="ECO:0000259" key="1">
    <source>
        <dbReference type="PROSITE" id="PS50181"/>
    </source>
</evidence>
<sequence>MANKTDKSLAGKKKVDLNRFMIEELPDEILSVIISFLSVKEAIRTSTLSKRWRYLYLFMSRLNFDVDTFVAFSDWRRDVSSTEEHFKSVYKLLQHYSDSKIESFRLSFPDSGKSWEFWATNIKLKHLSLQNCYIGPPAKQPVLHSLATLQLEDYRVHETIFSTCVNLRKLVLRNCVFDPNLTIAGPTLSNLKCLQFFTPRGLEKLQVSAANLTYVEYRNPDKQHFFSKRTQFSFSNVPKLEGMLLDLRFGNRRVDDMFTDFAPQLRRLISLHTTLDFNLEPQILVTSIILRGLEQLELILDMKSYNLLKMIPILVACPLLQKFHLTTSGGPPTNVPDMRYPRESHPFPNLKEVQIKTFYFTSTEISFVFYMLENAVALERMILDPPKSCDACEIKLSSRELPDKRIRAKVASPTAKLVLQHHSDERIDFANPYRQFWSYIDFELSEDDLLGVYDGSYRWIRSATQMGVEEELNLTYLDDADEIGAAYMDSSEA</sequence>
<protein>
    <recommendedName>
        <fullName evidence="1">F-box domain-containing protein</fullName>
    </recommendedName>
</protein>
<dbReference type="Pfam" id="PF23622">
    <property type="entry name" value="LRR_At1g61320_AtMIF1"/>
    <property type="match status" value="1"/>
</dbReference>
<accession>A0A1R3H3V4</accession>
<dbReference type="EMBL" id="AWUE01020863">
    <property type="protein sequence ID" value="OMO65017.1"/>
    <property type="molecule type" value="Genomic_DNA"/>
</dbReference>
<dbReference type="InterPro" id="IPR053772">
    <property type="entry name" value="At1g61320/At1g61330-like"/>
</dbReference>
<keyword evidence="3" id="KW-1185">Reference proteome</keyword>